<dbReference type="InterPro" id="IPR021109">
    <property type="entry name" value="Peptidase_aspartic_dom_sf"/>
</dbReference>
<dbReference type="PANTHER" id="PTHR33067:SF35">
    <property type="entry name" value="ASPARTIC PEPTIDASE DDI1-TYPE DOMAIN-CONTAINING PROTEIN"/>
    <property type="match status" value="1"/>
</dbReference>
<keyword evidence="2" id="KW-0548">Nucleotidyltransferase</keyword>
<organism evidence="2 3">
    <name type="scientific">Tanacetum coccineum</name>
    <dbReference type="NCBI Taxonomy" id="301880"/>
    <lineage>
        <taxon>Eukaryota</taxon>
        <taxon>Viridiplantae</taxon>
        <taxon>Streptophyta</taxon>
        <taxon>Embryophyta</taxon>
        <taxon>Tracheophyta</taxon>
        <taxon>Spermatophyta</taxon>
        <taxon>Magnoliopsida</taxon>
        <taxon>eudicotyledons</taxon>
        <taxon>Gunneridae</taxon>
        <taxon>Pentapetalae</taxon>
        <taxon>asterids</taxon>
        <taxon>campanulids</taxon>
        <taxon>Asterales</taxon>
        <taxon>Asteraceae</taxon>
        <taxon>Asteroideae</taxon>
        <taxon>Anthemideae</taxon>
        <taxon>Anthemidinae</taxon>
        <taxon>Tanacetum</taxon>
    </lineage>
</organism>
<sequence length="498" mass="56305">MKNKPLRKTVAFAEGSDNSKLMDKMEALITKIDSHFNEIKGEMKEMRDGCNSCGGSHPLTGCDDKPMGGSKEERDRQPRDDNRNSPLREDNSPIPPTTEKKSKESNFEKTMREFMVAQKSSNNFVKNQFFNLKTQVELGKKNHQAAIQDLETKFGHLSDQCSARPTGSIPSNTQTNPKPTPSNDRPYRPPSAQNEHVNVVFTCSGKMYNPPANPNATIINNDDKDEVDKTKKEEEPSSPKQTKIDLPPLKINVPLIDVLAGMPNYGKFLKDLVSNKSKMEQISAAFLNKECSTIIQNKFPPKLGDSRSFLIPCTFVNWVECLALADLGASINLMPYSLYVSLSENYLKPTKMSILLANHTYQYPMGIAENMLVQVGKFIFPIDFVILQMKEDDKVPLILGRPFLHTANAIIQVKNKELNLEVGDDRITFLINKAMQHCYSNDDTCFRMDVIDEVIEEELDALLDDYNPFLSTSEKINETSLDREFKEFMVVDIKEIPE</sequence>
<reference evidence="2" key="2">
    <citation type="submission" date="2022-01" db="EMBL/GenBank/DDBJ databases">
        <authorList>
            <person name="Yamashiro T."/>
            <person name="Shiraishi A."/>
            <person name="Satake H."/>
            <person name="Nakayama K."/>
        </authorList>
    </citation>
    <scope>NUCLEOTIDE SEQUENCE</scope>
</reference>
<feature type="compositionally biased region" description="Basic and acidic residues" evidence="1">
    <location>
        <begin position="226"/>
        <end position="237"/>
    </location>
</feature>
<feature type="region of interest" description="Disordered" evidence="1">
    <location>
        <begin position="45"/>
        <end position="106"/>
    </location>
</feature>
<gene>
    <name evidence="2" type="ORF">Tco_0705573</name>
</gene>
<dbReference type="Gene3D" id="2.40.70.10">
    <property type="entry name" value="Acid Proteases"/>
    <property type="match status" value="1"/>
</dbReference>
<name>A0ABQ4Y710_9ASTR</name>
<evidence type="ECO:0000313" key="3">
    <source>
        <dbReference type="Proteomes" id="UP001151760"/>
    </source>
</evidence>
<feature type="region of interest" description="Disordered" evidence="1">
    <location>
        <begin position="158"/>
        <end position="192"/>
    </location>
</feature>
<feature type="region of interest" description="Disordered" evidence="1">
    <location>
        <begin position="211"/>
        <end position="244"/>
    </location>
</feature>
<dbReference type="PANTHER" id="PTHR33067">
    <property type="entry name" value="RNA-DIRECTED DNA POLYMERASE-RELATED"/>
    <property type="match status" value="1"/>
</dbReference>
<keyword evidence="2" id="KW-0808">Transferase</keyword>
<proteinExistence type="predicted"/>
<evidence type="ECO:0000256" key="1">
    <source>
        <dbReference type="SAM" id="MobiDB-lite"/>
    </source>
</evidence>
<comment type="caution">
    <text evidence="2">The sequence shown here is derived from an EMBL/GenBank/DDBJ whole genome shotgun (WGS) entry which is preliminary data.</text>
</comment>
<feature type="compositionally biased region" description="Polar residues" evidence="1">
    <location>
        <begin position="159"/>
        <end position="183"/>
    </location>
</feature>
<protein>
    <submittedName>
        <fullName evidence="2">Reverse transcriptase domain-containing protein</fullName>
    </submittedName>
</protein>
<reference evidence="2" key="1">
    <citation type="journal article" date="2022" name="Int. J. Mol. Sci.">
        <title>Draft Genome of Tanacetum Coccineum: Genomic Comparison of Closely Related Tanacetum-Family Plants.</title>
        <authorList>
            <person name="Yamashiro T."/>
            <person name="Shiraishi A."/>
            <person name="Nakayama K."/>
            <person name="Satake H."/>
        </authorList>
    </citation>
    <scope>NUCLEOTIDE SEQUENCE</scope>
</reference>
<feature type="compositionally biased region" description="Basic and acidic residues" evidence="1">
    <location>
        <begin position="62"/>
        <end position="91"/>
    </location>
</feature>
<dbReference type="Proteomes" id="UP001151760">
    <property type="component" value="Unassembled WGS sequence"/>
</dbReference>
<dbReference type="GO" id="GO:0003964">
    <property type="term" value="F:RNA-directed DNA polymerase activity"/>
    <property type="evidence" value="ECO:0007669"/>
    <property type="project" value="UniProtKB-KW"/>
</dbReference>
<evidence type="ECO:0000313" key="2">
    <source>
        <dbReference type="EMBL" id="GJS72732.1"/>
    </source>
</evidence>
<accession>A0ABQ4Y710</accession>
<dbReference type="EMBL" id="BQNB010010100">
    <property type="protein sequence ID" value="GJS72732.1"/>
    <property type="molecule type" value="Genomic_DNA"/>
</dbReference>
<keyword evidence="2" id="KW-0695">RNA-directed DNA polymerase</keyword>
<keyword evidence="3" id="KW-1185">Reference proteome</keyword>
<dbReference type="CDD" id="cd00303">
    <property type="entry name" value="retropepsin_like"/>
    <property type="match status" value="1"/>
</dbReference>